<dbReference type="GO" id="GO:0003677">
    <property type="term" value="F:DNA binding"/>
    <property type="evidence" value="ECO:0007669"/>
    <property type="project" value="UniProtKB-KW"/>
</dbReference>
<keyword evidence="1" id="KW-0805">Transcription regulation</keyword>
<evidence type="ECO:0000256" key="2">
    <source>
        <dbReference type="ARBA" id="ARBA00023125"/>
    </source>
</evidence>
<proteinExistence type="predicted"/>
<feature type="domain" description="SIS" evidence="5">
    <location>
        <begin position="104"/>
        <end position="242"/>
    </location>
</feature>
<sequence length="249" mass="28810">MFRVEQVKSLNDLEMEVYQYVTKNYDKVKYMRIRELAQEAHVSTSTVLRFCKKMDCNGYAEFKVKLKQHFEKGKEISATDDVTEVIDFLKKTTSEEFEKKLDMLTEVIVRANRIIFVGSGMSGIVAKYGARYFSSMGKFCLYIDEPHYPTESRFFENALVIVFSVSGESNDTIGHVIRFKEQNCQILSVTNTENCTVAKLSDYNIAYYVTYTRLKVYDITTQMPAISIVERLGKKLYRYTSEGTDHTSN</sequence>
<accession>A0A084JJ38</accession>
<keyword evidence="2" id="KW-0238">DNA-binding</keyword>
<dbReference type="InterPro" id="IPR047640">
    <property type="entry name" value="RpiR-like"/>
</dbReference>
<keyword evidence="3" id="KW-0804">Transcription</keyword>
<comment type="caution">
    <text evidence="6">The sequence shown here is derived from an EMBL/GenBank/DDBJ whole genome shotgun (WGS) entry which is preliminary data.</text>
</comment>
<dbReference type="RefSeq" id="WP_038283316.1">
    <property type="nucleotide sequence ID" value="NZ_JPME01000022.1"/>
</dbReference>
<dbReference type="InterPro" id="IPR036388">
    <property type="entry name" value="WH-like_DNA-bd_sf"/>
</dbReference>
<reference evidence="6 7" key="1">
    <citation type="submission" date="2014-07" db="EMBL/GenBank/DDBJ databases">
        <title>Draft genome of Clostridium celerecrescens 152B isolated from sediments associated with methane hydrate from Krishna Godavari basin.</title>
        <authorList>
            <person name="Honkalas V.S."/>
            <person name="Dabir A.P."/>
            <person name="Arora P."/>
            <person name="Dhakephalkar P.K."/>
        </authorList>
    </citation>
    <scope>NUCLEOTIDE SEQUENCE [LARGE SCALE GENOMIC DNA]</scope>
    <source>
        <strain evidence="6 7">152B</strain>
    </source>
</reference>
<dbReference type="STRING" id="29354.IO98_17640"/>
<dbReference type="PANTHER" id="PTHR30514:SF1">
    <property type="entry name" value="HTH-TYPE TRANSCRIPTIONAL REGULATOR HEXR-RELATED"/>
    <property type="match status" value="1"/>
</dbReference>
<dbReference type="GO" id="GO:0097367">
    <property type="term" value="F:carbohydrate derivative binding"/>
    <property type="evidence" value="ECO:0007669"/>
    <property type="project" value="InterPro"/>
</dbReference>
<evidence type="ECO:0000259" key="5">
    <source>
        <dbReference type="PROSITE" id="PS51464"/>
    </source>
</evidence>
<dbReference type="InterPro" id="IPR046348">
    <property type="entry name" value="SIS_dom_sf"/>
</dbReference>
<dbReference type="Proteomes" id="UP000028525">
    <property type="component" value="Unassembled WGS sequence"/>
</dbReference>
<dbReference type="CDD" id="cd05013">
    <property type="entry name" value="SIS_RpiR"/>
    <property type="match status" value="1"/>
</dbReference>
<dbReference type="Gene3D" id="1.10.10.10">
    <property type="entry name" value="Winged helix-like DNA-binding domain superfamily/Winged helix DNA-binding domain"/>
    <property type="match status" value="1"/>
</dbReference>
<evidence type="ECO:0000313" key="7">
    <source>
        <dbReference type="Proteomes" id="UP000028525"/>
    </source>
</evidence>
<evidence type="ECO:0000256" key="3">
    <source>
        <dbReference type="ARBA" id="ARBA00023163"/>
    </source>
</evidence>
<keyword evidence="7" id="KW-1185">Reference proteome</keyword>
<protein>
    <submittedName>
        <fullName evidence="6">Transcriptional regulator</fullName>
    </submittedName>
</protein>
<dbReference type="GO" id="GO:1901135">
    <property type="term" value="P:carbohydrate derivative metabolic process"/>
    <property type="evidence" value="ECO:0007669"/>
    <property type="project" value="InterPro"/>
</dbReference>
<dbReference type="GO" id="GO:0003700">
    <property type="term" value="F:DNA-binding transcription factor activity"/>
    <property type="evidence" value="ECO:0007669"/>
    <property type="project" value="InterPro"/>
</dbReference>
<gene>
    <name evidence="6" type="ORF">IO98_17640</name>
</gene>
<dbReference type="InterPro" id="IPR009057">
    <property type="entry name" value="Homeodomain-like_sf"/>
</dbReference>
<dbReference type="SUPFAM" id="SSF46689">
    <property type="entry name" value="Homeodomain-like"/>
    <property type="match status" value="1"/>
</dbReference>
<dbReference type="EMBL" id="JPME01000022">
    <property type="protein sequence ID" value="KEZ88972.1"/>
    <property type="molecule type" value="Genomic_DNA"/>
</dbReference>
<dbReference type="PANTHER" id="PTHR30514">
    <property type="entry name" value="GLUCOKINASE"/>
    <property type="match status" value="1"/>
</dbReference>
<dbReference type="PROSITE" id="PS51071">
    <property type="entry name" value="HTH_RPIR"/>
    <property type="match status" value="1"/>
</dbReference>
<dbReference type="InterPro" id="IPR001347">
    <property type="entry name" value="SIS_dom"/>
</dbReference>
<dbReference type="PROSITE" id="PS51464">
    <property type="entry name" value="SIS"/>
    <property type="match status" value="1"/>
</dbReference>
<dbReference type="Pfam" id="PF01418">
    <property type="entry name" value="HTH_6"/>
    <property type="match status" value="1"/>
</dbReference>
<dbReference type="AlphaFoldDB" id="A0A084JJ38"/>
<name>A0A084JJ38_9FIRM</name>
<dbReference type="Pfam" id="PF01380">
    <property type="entry name" value="SIS"/>
    <property type="match status" value="1"/>
</dbReference>
<feature type="domain" description="HTH rpiR-type" evidence="4">
    <location>
        <begin position="1"/>
        <end position="73"/>
    </location>
</feature>
<dbReference type="InterPro" id="IPR000281">
    <property type="entry name" value="HTH_RpiR"/>
</dbReference>
<organism evidence="6 7">
    <name type="scientific">Lacrimispora celerecrescens</name>
    <dbReference type="NCBI Taxonomy" id="29354"/>
    <lineage>
        <taxon>Bacteria</taxon>
        <taxon>Bacillati</taxon>
        <taxon>Bacillota</taxon>
        <taxon>Clostridia</taxon>
        <taxon>Lachnospirales</taxon>
        <taxon>Lachnospiraceae</taxon>
        <taxon>Lacrimispora</taxon>
    </lineage>
</organism>
<dbReference type="SUPFAM" id="SSF53697">
    <property type="entry name" value="SIS domain"/>
    <property type="match status" value="1"/>
</dbReference>
<dbReference type="Gene3D" id="3.40.50.10490">
    <property type="entry name" value="Glucose-6-phosphate isomerase like protein, domain 1"/>
    <property type="match status" value="1"/>
</dbReference>
<dbReference type="OrthoDB" id="9762536at2"/>
<evidence type="ECO:0000259" key="4">
    <source>
        <dbReference type="PROSITE" id="PS51071"/>
    </source>
</evidence>
<evidence type="ECO:0000313" key="6">
    <source>
        <dbReference type="EMBL" id="KEZ88972.1"/>
    </source>
</evidence>
<evidence type="ECO:0000256" key="1">
    <source>
        <dbReference type="ARBA" id="ARBA00023015"/>
    </source>
</evidence>
<dbReference type="InterPro" id="IPR035472">
    <property type="entry name" value="RpiR-like_SIS"/>
</dbReference>